<name>A0AA35XX99_9PROT</name>
<feature type="transmembrane region" description="Helical" evidence="8">
    <location>
        <begin position="340"/>
        <end position="362"/>
    </location>
</feature>
<dbReference type="Pfam" id="PF04403">
    <property type="entry name" value="PqiA"/>
    <property type="match status" value="2"/>
</dbReference>
<feature type="region of interest" description="Disordered" evidence="7">
    <location>
        <begin position="464"/>
        <end position="487"/>
    </location>
</feature>
<keyword evidence="5 8" id="KW-1133">Transmembrane helix</keyword>
<feature type="transmembrane region" description="Helical" evidence="8">
    <location>
        <begin position="395"/>
        <end position="417"/>
    </location>
</feature>
<feature type="transmembrane region" description="Helical" evidence="8">
    <location>
        <begin position="71"/>
        <end position="96"/>
    </location>
</feature>
<protein>
    <submittedName>
        <fullName evidence="9">Paraquat-inducible protein A</fullName>
    </submittedName>
</protein>
<dbReference type="EMBL" id="CATKSH010000020">
    <property type="protein sequence ID" value="CAI9121692.1"/>
    <property type="molecule type" value="Genomic_DNA"/>
</dbReference>
<keyword evidence="10" id="KW-1185">Reference proteome</keyword>
<proteinExistence type="predicted"/>
<evidence type="ECO:0000256" key="4">
    <source>
        <dbReference type="ARBA" id="ARBA00022692"/>
    </source>
</evidence>
<dbReference type="InterPro" id="IPR051800">
    <property type="entry name" value="PqiA-PqiB_transport"/>
</dbReference>
<keyword evidence="4 8" id="KW-0812">Transmembrane</keyword>
<evidence type="ECO:0000313" key="10">
    <source>
        <dbReference type="Proteomes" id="UP001176960"/>
    </source>
</evidence>
<gene>
    <name evidence="9" type="ORF">LMG32879_002543</name>
</gene>
<feature type="transmembrane region" description="Helical" evidence="8">
    <location>
        <begin position="125"/>
        <end position="148"/>
    </location>
</feature>
<evidence type="ECO:0000256" key="3">
    <source>
        <dbReference type="ARBA" id="ARBA00022519"/>
    </source>
</evidence>
<organism evidence="9 10">
    <name type="scientific">Brytella acorum</name>
    <dbReference type="NCBI Taxonomy" id="2959299"/>
    <lineage>
        <taxon>Bacteria</taxon>
        <taxon>Pseudomonadati</taxon>
        <taxon>Pseudomonadota</taxon>
        <taxon>Alphaproteobacteria</taxon>
        <taxon>Acetobacterales</taxon>
        <taxon>Acetobacteraceae</taxon>
        <taxon>Brytella</taxon>
    </lineage>
</organism>
<evidence type="ECO:0000256" key="6">
    <source>
        <dbReference type="ARBA" id="ARBA00023136"/>
    </source>
</evidence>
<evidence type="ECO:0000313" key="9">
    <source>
        <dbReference type="EMBL" id="CAI9121692.1"/>
    </source>
</evidence>
<evidence type="ECO:0000256" key="1">
    <source>
        <dbReference type="ARBA" id="ARBA00004533"/>
    </source>
</evidence>
<accession>A0AA35XX99</accession>
<dbReference type="AlphaFoldDB" id="A0AA35XX99"/>
<evidence type="ECO:0000256" key="5">
    <source>
        <dbReference type="ARBA" id="ARBA00022989"/>
    </source>
</evidence>
<evidence type="ECO:0000256" key="8">
    <source>
        <dbReference type="SAM" id="Phobius"/>
    </source>
</evidence>
<dbReference type="RefSeq" id="WP_289842815.1">
    <property type="nucleotide sequence ID" value="NZ_CATKSH010000020.1"/>
</dbReference>
<evidence type="ECO:0000256" key="7">
    <source>
        <dbReference type="SAM" id="MobiDB-lite"/>
    </source>
</evidence>
<feature type="transmembrane region" description="Helical" evidence="8">
    <location>
        <begin position="300"/>
        <end position="320"/>
    </location>
</feature>
<evidence type="ECO:0000256" key="2">
    <source>
        <dbReference type="ARBA" id="ARBA00022475"/>
    </source>
</evidence>
<reference evidence="9" key="1">
    <citation type="submission" date="2023-03" db="EMBL/GenBank/DDBJ databases">
        <authorList>
            <person name="Cleenwerck I."/>
        </authorList>
    </citation>
    <scope>NUCLEOTIDE SEQUENCE</scope>
    <source>
        <strain evidence="9">LMG 32879</strain>
    </source>
</reference>
<feature type="compositionally biased region" description="Basic and acidic residues" evidence="7">
    <location>
        <begin position="477"/>
        <end position="487"/>
    </location>
</feature>
<sequence>MKDRFHTRLWRHAVNMTLAADSTHELIVVEGVRECPGCGLFQRLPRLAPGRVAACERCGRVLARRRRTSPIAAPAAFCIASAALYISLLVSTLMMLDVQGRENTVSLFSGPIELMRQGYGEVGLLVGWVTVVTPGLIIAMMSAILFGASRKHMPDWTPRLLRWYEMTREWSMIEVYILGVFVAYSKLVDLAHVDLLSGVYLVTALMFTMAATDSTLDEHRIWRTRDIREEVADEGGQSYSVTTINIARDPMPPVGHMLSCSACHLVMAFDHELPRETSNGHCPRCGHTLRCRKPFSQSNTLSFLIAALVFYVPANMFPVMTYSKVGQGEPSTIVHGAIELWQAGLIPLSLLVIFASIIVPVAKIFSLSLMIETTWFRSTRWLVPLTRIYRVVDIVGRWSMIDVFMISILVAVVRFGFMANVRADFGCVCFAAVVILTIFAAHTFDPRTMWDAAGLNGPVRGRQFNKTRQNGGAGALESKENMEPERA</sequence>
<comment type="subcellular location">
    <subcellularLocation>
        <location evidence="1">Cell inner membrane</location>
    </subcellularLocation>
</comment>
<comment type="caution">
    <text evidence="9">The sequence shown here is derived from an EMBL/GenBank/DDBJ whole genome shotgun (WGS) entry which is preliminary data.</text>
</comment>
<keyword evidence="2" id="KW-1003">Cell membrane</keyword>
<dbReference type="GO" id="GO:0005886">
    <property type="term" value="C:plasma membrane"/>
    <property type="evidence" value="ECO:0007669"/>
    <property type="project" value="UniProtKB-SubCell"/>
</dbReference>
<keyword evidence="6 8" id="KW-0472">Membrane</keyword>
<feature type="transmembrane region" description="Helical" evidence="8">
    <location>
        <begin position="423"/>
        <end position="441"/>
    </location>
</feature>
<dbReference type="Proteomes" id="UP001176960">
    <property type="component" value="Unassembled WGS sequence"/>
</dbReference>
<dbReference type="PANTHER" id="PTHR30462:SF3">
    <property type="entry name" value="INTERMEMBRANE TRANSPORT PROTEIN PQIA"/>
    <property type="match status" value="1"/>
</dbReference>
<dbReference type="InterPro" id="IPR007498">
    <property type="entry name" value="PqiA-like"/>
</dbReference>
<keyword evidence="3" id="KW-0997">Cell inner membrane</keyword>
<dbReference type="PANTHER" id="PTHR30462">
    <property type="entry name" value="INTERMEMBRANE TRANSPORT PROTEIN PQIB-RELATED"/>
    <property type="match status" value="1"/>
</dbReference>